<keyword evidence="3" id="KW-1185">Reference proteome</keyword>
<protein>
    <submittedName>
        <fullName evidence="2">Uncharacterized protein</fullName>
    </submittedName>
</protein>
<feature type="compositionally biased region" description="Basic residues" evidence="1">
    <location>
        <begin position="180"/>
        <end position="195"/>
    </location>
</feature>
<evidence type="ECO:0000313" key="3">
    <source>
        <dbReference type="Proteomes" id="UP001287356"/>
    </source>
</evidence>
<name>A0AAE0KH22_9PEZI</name>
<evidence type="ECO:0000256" key="1">
    <source>
        <dbReference type="SAM" id="MobiDB-lite"/>
    </source>
</evidence>
<feature type="compositionally biased region" description="Polar residues" evidence="1">
    <location>
        <begin position="18"/>
        <end position="28"/>
    </location>
</feature>
<comment type="caution">
    <text evidence="2">The sequence shown here is derived from an EMBL/GenBank/DDBJ whole genome shotgun (WGS) entry which is preliminary data.</text>
</comment>
<evidence type="ECO:0000313" key="2">
    <source>
        <dbReference type="EMBL" id="KAK3376416.1"/>
    </source>
</evidence>
<accession>A0AAE0KH22</accession>
<dbReference type="AlphaFoldDB" id="A0AAE0KH22"/>
<sequence length="383" mass="43078">MGAFPASWVLRPRHEPATQLQASKQAKQPQAHPPRPSHFRLFCRRRARPARAERAGAGMAHHTDLHDASLLSFRDRPAAFSLLSFSRPETFPFPRRLHSFGLDSRNTIQFFSTYHMLPSCTRSAIFGTRSWWIHCASCFRHLRDARRRGRRLLLPRRRLLLRLPRLPRRQSQRQPPRLLRQTHRPPLHSRRQPRHPLRRQILRQRCLLRVVALAALAGLGQVLAREAQAQTQAQALRVLGPQVPIPQTPAPARVLPVLHPLGLAPRPQLPGPVPAPGLDRLQTLAQTRVRNRVPTLVPGQARALALVLAPGLLQEANSRMRPLETAGPRPLPAQVVGARLGLLSLPPGSQTDKEPPALLVRRSRAMSHCFTKNKVATLLPPVQ</sequence>
<dbReference type="EMBL" id="JAULSN010000003">
    <property type="protein sequence ID" value="KAK3376416.1"/>
    <property type="molecule type" value="Genomic_DNA"/>
</dbReference>
<gene>
    <name evidence="2" type="ORF">B0T24DRAFT_218933</name>
</gene>
<feature type="region of interest" description="Disordered" evidence="1">
    <location>
        <begin position="17"/>
        <end position="38"/>
    </location>
</feature>
<organism evidence="2 3">
    <name type="scientific">Lasiosphaeria ovina</name>
    <dbReference type="NCBI Taxonomy" id="92902"/>
    <lineage>
        <taxon>Eukaryota</taxon>
        <taxon>Fungi</taxon>
        <taxon>Dikarya</taxon>
        <taxon>Ascomycota</taxon>
        <taxon>Pezizomycotina</taxon>
        <taxon>Sordariomycetes</taxon>
        <taxon>Sordariomycetidae</taxon>
        <taxon>Sordariales</taxon>
        <taxon>Lasiosphaeriaceae</taxon>
        <taxon>Lasiosphaeria</taxon>
    </lineage>
</organism>
<dbReference type="Proteomes" id="UP001287356">
    <property type="component" value="Unassembled WGS sequence"/>
</dbReference>
<proteinExistence type="predicted"/>
<reference evidence="2" key="2">
    <citation type="submission" date="2023-06" db="EMBL/GenBank/DDBJ databases">
        <authorList>
            <consortium name="Lawrence Berkeley National Laboratory"/>
            <person name="Haridas S."/>
            <person name="Hensen N."/>
            <person name="Bonometti L."/>
            <person name="Westerberg I."/>
            <person name="Brannstrom I.O."/>
            <person name="Guillou S."/>
            <person name="Cros-Aarteil S."/>
            <person name="Calhoun S."/>
            <person name="Kuo A."/>
            <person name="Mondo S."/>
            <person name="Pangilinan J."/>
            <person name="Riley R."/>
            <person name="Labutti K."/>
            <person name="Andreopoulos B."/>
            <person name="Lipzen A."/>
            <person name="Chen C."/>
            <person name="Yanf M."/>
            <person name="Daum C."/>
            <person name="Ng V."/>
            <person name="Clum A."/>
            <person name="Steindorff A."/>
            <person name="Ohm R."/>
            <person name="Martin F."/>
            <person name="Silar P."/>
            <person name="Natvig D."/>
            <person name="Lalanne C."/>
            <person name="Gautier V."/>
            <person name="Ament-Velasquez S.L."/>
            <person name="Kruys A."/>
            <person name="Hutchinson M.I."/>
            <person name="Powell A.J."/>
            <person name="Barry K."/>
            <person name="Miller A.N."/>
            <person name="Grigoriev I.V."/>
            <person name="Debuchy R."/>
            <person name="Gladieux P."/>
            <person name="Thoren M.H."/>
            <person name="Johannesson H."/>
        </authorList>
    </citation>
    <scope>NUCLEOTIDE SEQUENCE</scope>
    <source>
        <strain evidence="2">CBS 958.72</strain>
    </source>
</reference>
<reference evidence="2" key="1">
    <citation type="journal article" date="2023" name="Mol. Phylogenet. Evol.">
        <title>Genome-scale phylogeny and comparative genomics of the fungal order Sordariales.</title>
        <authorList>
            <person name="Hensen N."/>
            <person name="Bonometti L."/>
            <person name="Westerberg I."/>
            <person name="Brannstrom I.O."/>
            <person name="Guillou S."/>
            <person name="Cros-Aarteil S."/>
            <person name="Calhoun S."/>
            <person name="Haridas S."/>
            <person name="Kuo A."/>
            <person name="Mondo S."/>
            <person name="Pangilinan J."/>
            <person name="Riley R."/>
            <person name="LaButti K."/>
            <person name="Andreopoulos B."/>
            <person name="Lipzen A."/>
            <person name="Chen C."/>
            <person name="Yan M."/>
            <person name="Daum C."/>
            <person name="Ng V."/>
            <person name="Clum A."/>
            <person name="Steindorff A."/>
            <person name="Ohm R.A."/>
            <person name="Martin F."/>
            <person name="Silar P."/>
            <person name="Natvig D.O."/>
            <person name="Lalanne C."/>
            <person name="Gautier V."/>
            <person name="Ament-Velasquez S.L."/>
            <person name="Kruys A."/>
            <person name="Hutchinson M.I."/>
            <person name="Powell A.J."/>
            <person name="Barry K."/>
            <person name="Miller A.N."/>
            <person name="Grigoriev I.V."/>
            <person name="Debuchy R."/>
            <person name="Gladieux P."/>
            <person name="Hiltunen Thoren M."/>
            <person name="Johannesson H."/>
        </authorList>
    </citation>
    <scope>NUCLEOTIDE SEQUENCE</scope>
    <source>
        <strain evidence="2">CBS 958.72</strain>
    </source>
</reference>
<feature type="region of interest" description="Disordered" evidence="1">
    <location>
        <begin position="165"/>
        <end position="195"/>
    </location>
</feature>